<evidence type="ECO:0000313" key="5">
    <source>
        <dbReference type="Proteomes" id="UP000241890"/>
    </source>
</evidence>
<evidence type="ECO:0000313" key="4">
    <source>
        <dbReference type="EMBL" id="GBG30314.1"/>
    </source>
</evidence>
<comment type="pathway">
    <text evidence="1">Glycolipid biosynthesis; glycosylphosphatidylinositol-anchor biosynthesis.</text>
</comment>
<dbReference type="GO" id="GO:0006506">
    <property type="term" value="P:GPI anchor biosynthetic process"/>
    <property type="evidence" value="ECO:0007669"/>
    <property type="project" value="UniProtKB-UniPathway"/>
</dbReference>
<feature type="domain" description="Phosphatidylinositol N-acetylglucosaminyltransferase subunit H conserved" evidence="3">
    <location>
        <begin position="10"/>
        <end position="71"/>
    </location>
</feature>
<dbReference type="Proteomes" id="UP000241890">
    <property type="component" value="Unassembled WGS sequence"/>
</dbReference>
<gene>
    <name evidence="4" type="ORF">FCC1311_065332</name>
</gene>
<dbReference type="PANTHER" id="PTHR15231">
    <property type="entry name" value="PHOSPHATIDYLINOSITOL N-ACETYLGLUCOSAMINYLTRANSFERASE SUBUNIT H"/>
    <property type="match status" value="1"/>
</dbReference>
<comment type="caution">
    <text evidence="4">The sequence shown here is derived from an EMBL/GenBank/DDBJ whole genome shotgun (WGS) entry which is preliminary data.</text>
</comment>
<dbReference type="OrthoDB" id="6256716at2759"/>
<evidence type="ECO:0000259" key="3">
    <source>
        <dbReference type="Pfam" id="PF10181"/>
    </source>
</evidence>
<protein>
    <submittedName>
        <fullName evidence="4">Phosphatidylinositol N-acetylglucosaminyltransferase subunit H</fullName>
    </submittedName>
</protein>
<comment type="similarity">
    <text evidence="2">Belongs to the PIGH family.</text>
</comment>
<organism evidence="4 5">
    <name type="scientific">Hondaea fermentalgiana</name>
    <dbReference type="NCBI Taxonomy" id="2315210"/>
    <lineage>
        <taxon>Eukaryota</taxon>
        <taxon>Sar</taxon>
        <taxon>Stramenopiles</taxon>
        <taxon>Bigyra</taxon>
        <taxon>Labyrinthulomycetes</taxon>
        <taxon>Thraustochytrida</taxon>
        <taxon>Thraustochytriidae</taxon>
        <taxon>Hondaea</taxon>
    </lineage>
</organism>
<dbReference type="EMBL" id="BEYU01000074">
    <property type="protein sequence ID" value="GBG30314.1"/>
    <property type="molecule type" value="Genomic_DNA"/>
</dbReference>
<dbReference type="InterPro" id="IPR019328">
    <property type="entry name" value="PIGH-H_dom"/>
</dbReference>
<dbReference type="InterPro" id="IPR044215">
    <property type="entry name" value="PIG-H"/>
</dbReference>
<dbReference type="AlphaFoldDB" id="A0A2R5GR03"/>
<dbReference type="GO" id="GO:0016757">
    <property type="term" value="F:glycosyltransferase activity"/>
    <property type="evidence" value="ECO:0007669"/>
    <property type="project" value="UniProtKB-KW"/>
</dbReference>
<evidence type="ECO:0000256" key="2">
    <source>
        <dbReference type="ARBA" id="ARBA00009610"/>
    </source>
</evidence>
<keyword evidence="4" id="KW-0808">Transferase</keyword>
<name>A0A2R5GR03_9STRA</name>
<dbReference type="Pfam" id="PF10181">
    <property type="entry name" value="PIG-H"/>
    <property type="match status" value="1"/>
</dbReference>
<reference evidence="4 5" key="1">
    <citation type="submission" date="2017-12" db="EMBL/GenBank/DDBJ databases">
        <title>Sequencing, de novo assembly and annotation of complete genome of a new Thraustochytrid species, strain FCC1311.</title>
        <authorList>
            <person name="Sedici K."/>
            <person name="Godart F."/>
            <person name="Aiese Cigliano R."/>
            <person name="Sanseverino W."/>
            <person name="Barakat M."/>
            <person name="Ortet P."/>
            <person name="Marechal E."/>
            <person name="Cagnac O."/>
            <person name="Amato A."/>
        </authorList>
    </citation>
    <scope>NUCLEOTIDE SEQUENCE [LARGE SCALE GENOMIC DNA]</scope>
</reference>
<keyword evidence="5" id="KW-1185">Reference proteome</keyword>
<dbReference type="UniPathway" id="UPA00196"/>
<proteinExistence type="inferred from homology"/>
<accession>A0A2R5GR03</accession>
<dbReference type="GO" id="GO:0000506">
    <property type="term" value="C:glycosylphosphatidylinositol-N-acetylglucosaminyltransferase (GPI-GnT) complex"/>
    <property type="evidence" value="ECO:0007669"/>
    <property type="project" value="InterPro"/>
</dbReference>
<dbReference type="InParanoid" id="A0A2R5GR03"/>
<keyword evidence="4" id="KW-0328">Glycosyltransferase</keyword>
<evidence type="ECO:0000256" key="1">
    <source>
        <dbReference type="ARBA" id="ARBA00004687"/>
    </source>
</evidence>
<sequence length="103" mass="11472">MGTAIVEERLLVIPEVGVQVETVTHAGSVQKEFYAVDQIEAIIINEAISWCRIVFFLALVVPSRGKMQIVFANTQPPLYDLQAVLTDATRLLRLDSNEAENED</sequence>
<dbReference type="PANTHER" id="PTHR15231:SF1">
    <property type="entry name" value="PHOSPHATIDYLINOSITOL N-ACETYLGLUCOSAMINYLTRANSFERASE SUBUNIT H"/>
    <property type="match status" value="1"/>
</dbReference>